<accession>A0AAE4BPU2</accession>
<gene>
    <name evidence="1" type="ORF">J2Y00_004494</name>
</gene>
<evidence type="ECO:0000313" key="2">
    <source>
        <dbReference type="Proteomes" id="UP001185331"/>
    </source>
</evidence>
<protein>
    <submittedName>
        <fullName evidence="1">Uncharacterized protein</fullName>
    </submittedName>
</protein>
<sequence length="562" mass="56120">MRRRLLGVGLLLAACGGPPVTPDVVSGVRGAVTLPISTEHALSGQALVFREGDVTFTQLGAASVQSTAEYDYVRAQYQLTNVGPQPIANLTLVAVARSGNVGNTAIKSVTSFGGTTAGNLAAAAALTLPIHSVTVDGSGTPTLVSGAADFQAFTVTEVSALTGQPGWNALYGASDTPLNYGFVARACTGSPCVPGSSRTIAAGGSGVVNVALRIPRGSTTSYAFLMNFAIVDQDTARVTRSLIPAETAAAAAARLTSVGVTSGGEVMQVTSGAAGSSGRTDLTTPGLTLTSSGAYTQILTFGAAPGPLTAGGATGQASATSSNPTGAAVTYGTTTASVCTVSATGVITPLTAGTCVVTADQVGSTGSPAYTAAPQIRQNVTVNPGPVAVQINAADGSVRINGAALATDGTYAFQTGVTYAITLTIPASLSAATPSFGPKLTGLANLGADDSWKNVVTGLTPTQQFNLYTSATSGWDCYDYKATGNGVFSGLLSYVNAPQGTATSSGYNSLTNGSGRANGLSTTPLSNSRGYQLSANQWFTSAAEWAGFNPTSSGQNLTVNCF</sequence>
<name>A0AAE4BPU2_9DEIO</name>
<comment type="caution">
    <text evidence="1">The sequence shown here is derived from an EMBL/GenBank/DDBJ whole genome shotgun (WGS) entry which is preliminary data.</text>
</comment>
<dbReference type="PROSITE" id="PS51257">
    <property type="entry name" value="PROKAR_LIPOPROTEIN"/>
    <property type="match status" value="1"/>
</dbReference>
<evidence type="ECO:0000313" key="1">
    <source>
        <dbReference type="EMBL" id="MDR6220867.1"/>
    </source>
</evidence>
<dbReference type="RefSeq" id="WP_309858158.1">
    <property type="nucleotide sequence ID" value="NZ_JAVDQJ010000017.1"/>
</dbReference>
<dbReference type="AlphaFoldDB" id="A0AAE4BPU2"/>
<proteinExistence type="predicted"/>
<organism evidence="1 2">
    <name type="scientific">Deinococcus soli</name>
    <name type="common">ex Cha et al. 2016</name>
    <dbReference type="NCBI Taxonomy" id="1309411"/>
    <lineage>
        <taxon>Bacteria</taxon>
        <taxon>Thermotogati</taxon>
        <taxon>Deinococcota</taxon>
        <taxon>Deinococci</taxon>
        <taxon>Deinococcales</taxon>
        <taxon>Deinococcaceae</taxon>
        <taxon>Deinococcus</taxon>
    </lineage>
</organism>
<dbReference type="EMBL" id="JAVDQK010000018">
    <property type="protein sequence ID" value="MDR6220867.1"/>
    <property type="molecule type" value="Genomic_DNA"/>
</dbReference>
<reference evidence="1" key="1">
    <citation type="submission" date="2023-07" db="EMBL/GenBank/DDBJ databases">
        <title>Sorghum-associated microbial communities from plants grown in Nebraska, USA.</title>
        <authorList>
            <person name="Schachtman D."/>
        </authorList>
    </citation>
    <scope>NUCLEOTIDE SEQUENCE</scope>
    <source>
        <strain evidence="1">BE330</strain>
    </source>
</reference>
<dbReference type="Proteomes" id="UP001185331">
    <property type="component" value="Unassembled WGS sequence"/>
</dbReference>